<keyword evidence="7" id="KW-0805">Transcription regulation</keyword>
<dbReference type="KEGG" id="lve:103077773"/>
<evidence type="ECO:0000256" key="11">
    <source>
        <dbReference type="SAM" id="MobiDB-lite"/>
    </source>
</evidence>
<evidence type="ECO:0000256" key="8">
    <source>
        <dbReference type="ARBA" id="ARBA00023163"/>
    </source>
</evidence>
<sequence length="319" mass="35942">SVGEFTIMYITSYIQLIKDMKRVGYYTFISKSVGEFTIMYITSYIQLIKDMKRVGYYTFISKVQLLEKLQLPRTHHGGGQPPMRTRPEAAGFESAALLLTPYWGRRRVEESYCGEGSGWTSTLKRTLDFDPLLSPASPKRRRCAPLSAPTSAAASPSSAAAATAASFSAAAASPQKYLRMEPSPFGDVSSRLTTEQILYNIKQEYKRMQKRRHLETSFQQTDPCCTSDAQPQAFLLSGPASPGTPSAASSPLKKEQPLFTLRQVGMICERLLKEREEKVREEYEEILNTKLAEQYDAFVKFTHDQIMRRYGEQPASYVS</sequence>
<dbReference type="GO" id="GO:0000785">
    <property type="term" value="C:chromatin"/>
    <property type="evidence" value="ECO:0007669"/>
    <property type="project" value="TreeGrafter"/>
</dbReference>
<comment type="similarity">
    <text evidence="2">Belongs to the akirin family.</text>
</comment>
<gene>
    <name evidence="13" type="primary">AKIRIN2</name>
</gene>
<reference evidence="13" key="1">
    <citation type="submission" date="2025-08" db="UniProtKB">
        <authorList>
            <consortium name="RefSeq"/>
        </authorList>
    </citation>
    <scope>IDENTIFICATION</scope>
</reference>
<dbReference type="AlphaFoldDB" id="A0A340Y249"/>
<keyword evidence="12" id="KW-1185">Reference proteome</keyword>
<evidence type="ECO:0000256" key="2">
    <source>
        <dbReference type="ARBA" id="ARBA00005625"/>
    </source>
</evidence>
<evidence type="ECO:0000256" key="1">
    <source>
        <dbReference type="ARBA" id="ARBA00004123"/>
    </source>
</evidence>
<dbReference type="PANTHER" id="PTHR13293:SF8">
    <property type="entry name" value="AKIRIN-2"/>
    <property type="match status" value="1"/>
</dbReference>
<evidence type="ECO:0000256" key="3">
    <source>
        <dbReference type="ARBA" id="ARBA00022448"/>
    </source>
</evidence>
<dbReference type="GO" id="GO:0045089">
    <property type="term" value="P:positive regulation of innate immune response"/>
    <property type="evidence" value="ECO:0007669"/>
    <property type="project" value="TreeGrafter"/>
</dbReference>
<dbReference type="STRING" id="118797.A0A340Y249"/>
<keyword evidence="6" id="KW-0653">Protein transport</keyword>
<dbReference type="GeneID" id="103077773"/>
<dbReference type="CTD" id="55122"/>
<dbReference type="InParanoid" id="A0A340Y249"/>
<feature type="compositionally biased region" description="Low complexity" evidence="11">
    <location>
        <begin position="144"/>
        <end position="155"/>
    </location>
</feature>
<organism evidence="12 13">
    <name type="scientific">Lipotes vexillifer</name>
    <name type="common">Yangtze river dolphin</name>
    <dbReference type="NCBI Taxonomy" id="118797"/>
    <lineage>
        <taxon>Eukaryota</taxon>
        <taxon>Metazoa</taxon>
        <taxon>Chordata</taxon>
        <taxon>Craniata</taxon>
        <taxon>Vertebrata</taxon>
        <taxon>Euteleostomi</taxon>
        <taxon>Mammalia</taxon>
        <taxon>Eutheria</taxon>
        <taxon>Laurasiatheria</taxon>
        <taxon>Artiodactyla</taxon>
        <taxon>Whippomorpha</taxon>
        <taxon>Cetacea</taxon>
        <taxon>Odontoceti</taxon>
        <taxon>Lipotidae</taxon>
        <taxon>Lipotes</taxon>
    </lineage>
</organism>
<dbReference type="GO" id="GO:0045944">
    <property type="term" value="P:positive regulation of transcription by RNA polymerase II"/>
    <property type="evidence" value="ECO:0007669"/>
    <property type="project" value="TreeGrafter"/>
</dbReference>
<feature type="compositionally biased region" description="Low complexity" evidence="11">
    <location>
        <begin position="235"/>
        <end position="251"/>
    </location>
</feature>
<dbReference type="GO" id="GO:0005634">
    <property type="term" value="C:nucleus"/>
    <property type="evidence" value="ECO:0007669"/>
    <property type="project" value="UniProtKB-SubCell"/>
</dbReference>
<dbReference type="RefSeq" id="XP_007467393.1">
    <property type="nucleotide sequence ID" value="XM_007467331.1"/>
</dbReference>
<dbReference type="Proteomes" id="UP000265300">
    <property type="component" value="Unplaced"/>
</dbReference>
<evidence type="ECO:0000256" key="4">
    <source>
        <dbReference type="ARBA" id="ARBA00022473"/>
    </source>
</evidence>
<feature type="region of interest" description="Disordered" evidence="11">
    <location>
        <begin position="234"/>
        <end position="254"/>
    </location>
</feature>
<evidence type="ECO:0000313" key="13">
    <source>
        <dbReference type="RefSeq" id="XP_007467393.1"/>
    </source>
</evidence>
<dbReference type="CDD" id="cd22244">
    <property type="entry name" value="akirin-2"/>
    <property type="match status" value="1"/>
</dbReference>
<keyword evidence="3" id="KW-0813">Transport</keyword>
<feature type="region of interest" description="Disordered" evidence="11">
    <location>
        <begin position="133"/>
        <end position="155"/>
    </location>
</feature>
<name>A0A340Y249_LIPVE</name>
<dbReference type="InterPro" id="IPR024132">
    <property type="entry name" value="Akirin"/>
</dbReference>
<proteinExistence type="inferred from homology"/>
<protein>
    <recommendedName>
        <fullName evidence="10">Akirin-2</fullName>
    </recommendedName>
</protein>
<keyword evidence="4" id="KW-0217">Developmental protein</keyword>
<evidence type="ECO:0000256" key="7">
    <source>
        <dbReference type="ARBA" id="ARBA00023015"/>
    </source>
</evidence>
<dbReference type="GO" id="GO:0003712">
    <property type="term" value="F:transcription coregulator activity"/>
    <property type="evidence" value="ECO:0007669"/>
    <property type="project" value="TreeGrafter"/>
</dbReference>
<keyword evidence="9" id="KW-0539">Nucleus</keyword>
<dbReference type="FunCoup" id="A0A340Y249">
    <property type="interactions" value="3834"/>
</dbReference>
<feature type="non-terminal residue" evidence="13">
    <location>
        <position position="1"/>
    </location>
</feature>
<dbReference type="OrthoDB" id="10039914at2759"/>
<evidence type="ECO:0000256" key="9">
    <source>
        <dbReference type="ARBA" id="ARBA00023242"/>
    </source>
</evidence>
<comment type="subcellular location">
    <subcellularLocation>
        <location evidence="1">Nucleus</location>
    </subcellularLocation>
</comment>
<keyword evidence="5" id="KW-0678">Repressor</keyword>
<dbReference type="GO" id="GO:0015031">
    <property type="term" value="P:protein transport"/>
    <property type="evidence" value="ECO:0007669"/>
    <property type="project" value="UniProtKB-KW"/>
</dbReference>
<keyword evidence="8" id="KW-0804">Transcription</keyword>
<evidence type="ECO:0000256" key="6">
    <source>
        <dbReference type="ARBA" id="ARBA00022927"/>
    </source>
</evidence>
<dbReference type="PANTHER" id="PTHR13293">
    <property type="entry name" value="AKIRIN-RELATED"/>
    <property type="match status" value="1"/>
</dbReference>
<accession>A0A340Y249</accession>
<evidence type="ECO:0000256" key="5">
    <source>
        <dbReference type="ARBA" id="ARBA00022491"/>
    </source>
</evidence>
<evidence type="ECO:0000313" key="12">
    <source>
        <dbReference type="Proteomes" id="UP000265300"/>
    </source>
</evidence>
<evidence type="ECO:0000256" key="10">
    <source>
        <dbReference type="ARBA" id="ARBA00040463"/>
    </source>
</evidence>